<evidence type="ECO:0000313" key="2">
    <source>
        <dbReference type="Proteomes" id="UP000249402"/>
    </source>
</evidence>
<reference evidence="1 2" key="1">
    <citation type="submission" date="2018-02" db="EMBL/GenBank/DDBJ databases">
        <title>The genomes of Aspergillus section Nigri reveals drivers in fungal speciation.</title>
        <authorList>
            <consortium name="DOE Joint Genome Institute"/>
            <person name="Vesth T.C."/>
            <person name="Nybo J."/>
            <person name="Theobald S."/>
            <person name="Brandl J."/>
            <person name="Frisvad J.C."/>
            <person name="Nielsen K.F."/>
            <person name="Lyhne E.K."/>
            <person name="Kogle M.E."/>
            <person name="Kuo A."/>
            <person name="Riley R."/>
            <person name="Clum A."/>
            <person name="Nolan M."/>
            <person name="Lipzen A."/>
            <person name="Salamov A."/>
            <person name="Henrissat B."/>
            <person name="Wiebenga A."/>
            <person name="De vries R.P."/>
            <person name="Grigoriev I.V."/>
            <person name="Mortensen U.H."/>
            <person name="Andersen M.R."/>
            <person name="Baker S.E."/>
        </authorList>
    </citation>
    <scope>NUCLEOTIDE SEQUENCE [LARGE SCALE GENOMIC DNA]</scope>
    <source>
        <strain evidence="1 2">CBS 121593</strain>
    </source>
</reference>
<dbReference type="VEuPathDB" id="FungiDB:BO80DRAFT_250417"/>
<gene>
    <name evidence="1" type="ORF">BO80DRAFT_250417</name>
</gene>
<dbReference type="EMBL" id="KZ824486">
    <property type="protein sequence ID" value="RAK95739.1"/>
    <property type="molecule type" value="Genomic_DNA"/>
</dbReference>
<evidence type="ECO:0000313" key="1">
    <source>
        <dbReference type="EMBL" id="RAK95739.1"/>
    </source>
</evidence>
<proteinExistence type="predicted"/>
<dbReference type="RefSeq" id="XP_025570067.1">
    <property type="nucleotide sequence ID" value="XM_025714635.1"/>
</dbReference>
<accession>A0A395GJV2</accession>
<organism evidence="1 2">
    <name type="scientific">Aspergillus ibericus CBS 121593</name>
    <dbReference type="NCBI Taxonomy" id="1448316"/>
    <lineage>
        <taxon>Eukaryota</taxon>
        <taxon>Fungi</taxon>
        <taxon>Dikarya</taxon>
        <taxon>Ascomycota</taxon>
        <taxon>Pezizomycotina</taxon>
        <taxon>Eurotiomycetes</taxon>
        <taxon>Eurotiomycetidae</taxon>
        <taxon>Eurotiales</taxon>
        <taxon>Aspergillaceae</taxon>
        <taxon>Aspergillus</taxon>
        <taxon>Aspergillus subgen. Circumdati</taxon>
    </lineage>
</organism>
<dbReference type="AlphaFoldDB" id="A0A395GJV2"/>
<name>A0A395GJV2_9EURO</name>
<protein>
    <submittedName>
        <fullName evidence="1">Uncharacterized protein</fullName>
    </submittedName>
</protein>
<keyword evidence="2" id="KW-1185">Reference proteome</keyword>
<sequence>MSDFYLALALPLPPPPLSDSFRALVDSLYEKGQRQSNQHPHHFQYPTMPPESRSRYAYPRYIHACMHQPTQHNTSTPPAANKPSSRFCLTRQDPSNPTCMFSMYHVPHKFVITQPPPILTLKDIGGEHSRSRSGSSIDVYPIEGVDGATIGEGDGHIAVHAMRVERAHHG</sequence>
<dbReference type="Proteomes" id="UP000249402">
    <property type="component" value="Unassembled WGS sequence"/>
</dbReference>
<dbReference type="GeneID" id="37219500"/>